<feature type="transmembrane region" description="Helical" evidence="18">
    <location>
        <begin position="581"/>
        <end position="599"/>
    </location>
</feature>
<accession>A0A127FBM7</accession>
<dbReference type="STRING" id="465721.ACG33_12090"/>
<feature type="domain" description="Thioredoxin" evidence="19">
    <location>
        <begin position="660"/>
        <end position="797"/>
    </location>
</feature>
<keyword evidence="11 18" id="KW-0560">Oxidoreductase</keyword>
<keyword evidence="10 18" id="KW-1133">Transmembrane helix</keyword>
<keyword evidence="4 18" id="KW-1003">Cell membrane</keyword>
<evidence type="ECO:0000256" key="7">
    <source>
        <dbReference type="ARBA" id="ARBA00022729"/>
    </source>
</evidence>
<dbReference type="PROSITE" id="PS51352">
    <property type="entry name" value="THIOREDOXIN_2"/>
    <property type="match status" value="1"/>
</dbReference>
<dbReference type="InterPro" id="IPR035671">
    <property type="entry name" value="DsbD_gamma"/>
</dbReference>
<sequence length="798" mass="84312" precursor="true">MILNPLSRSLTRSLTRSLSQGLSCLLLYLAAMALLPPASAAEDFLQPEQAYRYAGRVDDGQLILTWTIEPGYYLYKSRMGIAATTPGAVLGEPRWPPGESHTDEFFGTQEIYRGTIEVPVALSFASTPPAMLELELKLQGCADAGLCYPPLKWKSTLDLDLAPRGAGPGTAAVAPPGNLRAGGARALFGRGPAGADDFLSPDEAFRFDAGIADADTLTLTWIIAAGYYLYRDQIQIESATPGILLSALRLPAGQPKHDDSYGDTEVYYGVLEATLPIVRTAGSGETLDLRLRYQGCAEDRLCYNPVVRTVALMLPPAVTAGSASIPAASTGALPAGPRSRLEPAMNELTFASRPSNDTASNAAAPAEQDRLASLIREGRLPIVLATFFGLGVLLSLTPCVLPMIPILSGIIVGQGGKVTPARGFSLALVYVQGMALTYAAAGAAFVLAFKQAPQAFFQQPWIIVVFAALFVALALAMFGAYDLQLPGALQTRLASISNRQKSGTWIGTFVMGALSALIVTACVAPAIIAALSVISQTGLIARGAGALYATGLGMGLPLLIVGASAGSLLPKAGPWMSSIKSLFGVLFLAVAIYLLNPLLPGGLVLLLWALLAVTTGFWILSLKSRDGTAVAAPVRGLGVIMLVYGILLLIGAASGGRDPLQPLDRLRGVDRSSTARELEFQRIKTLDDLQRAIRRAGAAGKSVMFDVYADWCISCKEMEKYTFTDPGVRAALAGVVLLQADVTANDGHDQALMQYLGIFGPPTIAFFGVDGVERKNFRLVGFVPAERFQRHVTSAFSG</sequence>
<comment type="catalytic activity">
    <reaction evidence="17 18">
        <text>[protein]-dithiol + NADP(+) = [protein]-disulfide + NADPH + H(+)</text>
        <dbReference type="Rhea" id="RHEA:18753"/>
        <dbReference type="Rhea" id="RHEA-COMP:10593"/>
        <dbReference type="Rhea" id="RHEA-COMP:10594"/>
        <dbReference type="ChEBI" id="CHEBI:15378"/>
        <dbReference type="ChEBI" id="CHEBI:29950"/>
        <dbReference type="ChEBI" id="CHEBI:50058"/>
        <dbReference type="ChEBI" id="CHEBI:57783"/>
        <dbReference type="ChEBI" id="CHEBI:58349"/>
        <dbReference type="EC" id="1.8.1.8"/>
    </reaction>
</comment>
<dbReference type="OrthoDB" id="9811036at2"/>
<feature type="transmembrane region" description="Helical" evidence="18">
    <location>
        <begin position="546"/>
        <end position="569"/>
    </location>
</feature>
<dbReference type="GO" id="GO:0045454">
    <property type="term" value="P:cell redox homeostasis"/>
    <property type="evidence" value="ECO:0007669"/>
    <property type="project" value="TreeGrafter"/>
</dbReference>
<evidence type="ECO:0000256" key="4">
    <source>
        <dbReference type="ARBA" id="ARBA00022475"/>
    </source>
</evidence>
<dbReference type="GO" id="GO:0009055">
    <property type="term" value="F:electron transfer activity"/>
    <property type="evidence" value="ECO:0007669"/>
    <property type="project" value="UniProtKB-UniRule"/>
</dbReference>
<dbReference type="Proteomes" id="UP000070250">
    <property type="component" value="Chromosome"/>
</dbReference>
<evidence type="ECO:0000256" key="1">
    <source>
        <dbReference type="ARBA" id="ARBA00004429"/>
    </source>
</evidence>
<evidence type="ECO:0000256" key="14">
    <source>
        <dbReference type="ARBA" id="ARBA00023157"/>
    </source>
</evidence>
<dbReference type="GO" id="GO:0047134">
    <property type="term" value="F:protein-disulfide reductase [NAD(P)H] activity"/>
    <property type="evidence" value="ECO:0007669"/>
    <property type="project" value="UniProtKB-UniRule"/>
</dbReference>
<keyword evidence="8 18" id="KW-0201">Cytochrome c-type biogenesis</keyword>
<dbReference type="Pfam" id="PF02683">
    <property type="entry name" value="DsbD_TM"/>
    <property type="match status" value="1"/>
</dbReference>
<dbReference type="HAMAP" id="MF_00399">
    <property type="entry name" value="DbsD"/>
    <property type="match status" value="1"/>
</dbReference>
<evidence type="ECO:0000313" key="20">
    <source>
        <dbReference type="EMBL" id="AMN47824.1"/>
    </source>
</evidence>
<dbReference type="CDD" id="cd02953">
    <property type="entry name" value="DsbDgamma"/>
    <property type="match status" value="1"/>
</dbReference>
<dbReference type="InterPro" id="IPR003834">
    <property type="entry name" value="Cyt_c_assmbl_TM_dom"/>
</dbReference>
<dbReference type="InterPro" id="IPR028250">
    <property type="entry name" value="DsbDN"/>
</dbReference>
<comment type="caution">
    <text evidence="18">Lacks conserved residue(s) required for the propagation of feature annotation.</text>
</comment>
<dbReference type="InterPro" id="IPR022910">
    <property type="entry name" value="Thiol_diS_interchange_DbsD"/>
</dbReference>
<keyword evidence="13 18" id="KW-0472">Membrane</keyword>
<dbReference type="KEGG" id="sdf:ACG33_12090"/>
<dbReference type="InterPro" id="IPR013766">
    <property type="entry name" value="Thioredoxin_domain"/>
</dbReference>
<evidence type="ECO:0000256" key="2">
    <source>
        <dbReference type="ARBA" id="ARBA00007241"/>
    </source>
</evidence>
<comment type="function">
    <text evidence="18">Required to facilitate the formation of correct disulfide bonds in some periplasmic proteins and for the assembly of the periplasmic c-type cytochromes. Acts by transferring electrons from cytoplasmic thioredoxin to the periplasm. This transfer involves a cascade of disulfide bond formation and reduction steps.</text>
</comment>
<dbReference type="EMBL" id="CP011971">
    <property type="protein sequence ID" value="AMN47824.1"/>
    <property type="molecule type" value="Genomic_DNA"/>
</dbReference>
<keyword evidence="14 18" id="KW-1015">Disulfide bond</keyword>
<evidence type="ECO:0000256" key="12">
    <source>
        <dbReference type="ARBA" id="ARBA00023027"/>
    </source>
</evidence>
<feature type="transmembrane region" description="Helical" evidence="18">
    <location>
        <begin position="382"/>
        <end position="412"/>
    </location>
</feature>
<feature type="transmembrane region" description="Helical" evidence="18">
    <location>
        <begin position="605"/>
        <end position="622"/>
    </location>
</feature>
<evidence type="ECO:0000259" key="19">
    <source>
        <dbReference type="PROSITE" id="PS51352"/>
    </source>
</evidence>
<feature type="transmembrane region" description="Helical" evidence="18">
    <location>
        <begin position="634"/>
        <end position="653"/>
    </location>
</feature>
<protein>
    <recommendedName>
        <fullName evidence="18">Thiol:disulfide interchange protein DsbD</fullName>
        <ecNumber evidence="18">1.8.1.8</ecNumber>
    </recommendedName>
    <alternativeName>
        <fullName evidence="18">Protein-disulfide reductase</fullName>
        <shortName evidence="18">Disulfide reductase</shortName>
    </alternativeName>
</protein>
<feature type="chain" id="PRO_5008999114" description="Thiol:disulfide interchange protein DsbD" evidence="18">
    <location>
        <begin position="41"/>
        <end position="798"/>
    </location>
</feature>
<dbReference type="Pfam" id="PF11412">
    <property type="entry name" value="DsbD_N"/>
    <property type="match status" value="2"/>
</dbReference>
<evidence type="ECO:0000256" key="16">
    <source>
        <dbReference type="ARBA" id="ARBA00047388"/>
    </source>
</evidence>
<evidence type="ECO:0000256" key="5">
    <source>
        <dbReference type="ARBA" id="ARBA00022519"/>
    </source>
</evidence>
<keyword evidence="7 18" id="KW-0732">Signal</keyword>
<evidence type="ECO:0000313" key="21">
    <source>
        <dbReference type="Proteomes" id="UP000070250"/>
    </source>
</evidence>
<keyword evidence="12 18" id="KW-0520">NAD</keyword>
<dbReference type="PANTHER" id="PTHR32234:SF0">
    <property type="entry name" value="THIOL:DISULFIDE INTERCHANGE PROTEIN DSBD"/>
    <property type="match status" value="1"/>
</dbReference>
<evidence type="ECO:0000256" key="15">
    <source>
        <dbReference type="ARBA" id="ARBA00023284"/>
    </source>
</evidence>
<dbReference type="GO" id="GO:0005886">
    <property type="term" value="C:plasma membrane"/>
    <property type="evidence" value="ECO:0007669"/>
    <property type="project" value="UniProtKB-SubCell"/>
</dbReference>
<feature type="disulfide bond" description="Redox-active" evidence="18">
    <location>
        <begin position="712"/>
        <end position="715"/>
    </location>
</feature>
<feature type="transmembrane region" description="Helical" evidence="18">
    <location>
        <begin position="424"/>
        <end position="449"/>
    </location>
</feature>
<evidence type="ECO:0000256" key="6">
    <source>
        <dbReference type="ARBA" id="ARBA00022692"/>
    </source>
</evidence>
<gene>
    <name evidence="18" type="primary">dsbD</name>
    <name evidence="20" type="ORF">ACG33_12090</name>
</gene>
<evidence type="ECO:0000256" key="3">
    <source>
        <dbReference type="ARBA" id="ARBA00022448"/>
    </source>
</evidence>
<dbReference type="Gene3D" id="3.40.30.10">
    <property type="entry name" value="Glutaredoxin"/>
    <property type="match status" value="1"/>
</dbReference>
<evidence type="ECO:0000256" key="18">
    <source>
        <dbReference type="HAMAP-Rule" id="MF_00399"/>
    </source>
</evidence>
<dbReference type="AlphaFoldDB" id="A0A127FBM7"/>
<dbReference type="InterPro" id="IPR036929">
    <property type="entry name" value="DsbDN_sf"/>
</dbReference>
<keyword evidence="9 18" id="KW-0249">Electron transport</keyword>
<evidence type="ECO:0000256" key="11">
    <source>
        <dbReference type="ARBA" id="ARBA00023002"/>
    </source>
</evidence>
<dbReference type="PATRIC" id="fig|465721.4.peg.2583"/>
<dbReference type="InterPro" id="IPR036249">
    <property type="entry name" value="Thioredoxin-like_sf"/>
</dbReference>
<comment type="subcellular location">
    <subcellularLocation>
        <location evidence="1 18">Cell inner membrane</location>
        <topology evidence="1 18">Multi-pass membrane protein</topology>
    </subcellularLocation>
</comment>
<organism evidence="20 21">
    <name type="scientific">Steroidobacter denitrificans</name>
    <dbReference type="NCBI Taxonomy" id="465721"/>
    <lineage>
        <taxon>Bacteria</taxon>
        <taxon>Pseudomonadati</taxon>
        <taxon>Pseudomonadota</taxon>
        <taxon>Gammaproteobacteria</taxon>
        <taxon>Steroidobacterales</taxon>
        <taxon>Steroidobacteraceae</taxon>
        <taxon>Steroidobacter</taxon>
    </lineage>
</organism>
<dbReference type="SUPFAM" id="SSF74863">
    <property type="entry name" value="Thiol:disulfide interchange protein DsbD, N-terminal domain (DsbD-alpha)"/>
    <property type="match status" value="2"/>
</dbReference>
<name>A0A127FBM7_STEDE</name>
<feature type="disulfide bond" description="Redox-active" evidence="18">
    <location>
        <begin position="296"/>
        <end position="302"/>
    </location>
</feature>
<dbReference type="GO" id="GO:0017004">
    <property type="term" value="P:cytochrome complex assembly"/>
    <property type="evidence" value="ECO:0007669"/>
    <property type="project" value="UniProtKB-UniRule"/>
</dbReference>
<dbReference type="SUPFAM" id="SSF52833">
    <property type="entry name" value="Thioredoxin-like"/>
    <property type="match status" value="1"/>
</dbReference>
<evidence type="ECO:0000256" key="13">
    <source>
        <dbReference type="ARBA" id="ARBA00023136"/>
    </source>
</evidence>
<feature type="transmembrane region" description="Helical" evidence="18">
    <location>
        <begin position="504"/>
        <end position="534"/>
    </location>
</feature>
<feature type="transmembrane region" description="Helical" evidence="18">
    <location>
        <begin position="461"/>
        <end position="483"/>
    </location>
</feature>
<evidence type="ECO:0000256" key="17">
    <source>
        <dbReference type="ARBA" id="ARBA00047804"/>
    </source>
</evidence>
<proteinExistence type="inferred from homology"/>
<keyword evidence="21" id="KW-1185">Reference proteome</keyword>
<reference evidence="20 21" key="1">
    <citation type="submission" date="2015-06" db="EMBL/GenBank/DDBJ databases">
        <title>A Comprehensive Approach to Explore the Metabolic and Phylogenetic Diversity of Bacterial Steroid Degradation in the Environment: Testosterone as an Example.</title>
        <authorList>
            <person name="Yang F.-C."/>
            <person name="Chen Y.-L."/>
            <person name="Yu C.-P."/>
            <person name="Tang S.-L."/>
            <person name="Wang P.-H."/>
            <person name="Ismail W."/>
            <person name="Wang C.-H."/>
            <person name="Yang C.-Y."/>
            <person name="Chiang Y.-R."/>
        </authorList>
    </citation>
    <scope>NUCLEOTIDE SEQUENCE [LARGE SCALE GENOMIC DNA]</scope>
    <source>
        <strain evidence="20 21">DSM 18526</strain>
    </source>
</reference>
<dbReference type="NCBIfam" id="NF001419">
    <property type="entry name" value="PRK00293.1"/>
    <property type="match status" value="1"/>
</dbReference>
<dbReference type="Gene3D" id="2.60.40.1250">
    <property type="entry name" value="Thiol:disulfide interchange protein DsbD, N-terminal domain"/>
    <property type="match status" value="2"/>
</dbReference>
<dbReference type="Pfam" id="PF13899">
    <property type="entry name" value="Thioredoxin_7"/>
    <property type="match status" value="1"/>
</dbReference>
<comment type="similarity">
    <text evidence="2 18">Belongs to the thioredoxin family. DsbD subfamily.</text>
</comment>
<keyword evidence="6 18" id="KW-0812">Transmembrane</keyword>
<feature type="signal peptide" evidence="18">
    <location>
        <begin position="1"/>
        <end position="40"/>
    </location>
</feature>
<keyword evidence="3 18" id="KW-0813">Transport</keyword>
<comment type="catalytic activity">
    <reaction evidence="16 18">
        <text>[protein]-dithiol + NAD(+) = [protein]-disulfide + NADH + H(+)</text>
        <dbReference type="Rhea" id="RHEA:18749"/>
        <dbReference type="Rhea" id="RHEA-COMP:10593"/>
        <dbReference type="Rhea" id="RHEA-COMP:10594"/>
        <dbReference type="ChEBI" id="CHEBI:15378"/>
        <dbReference type="ChEBI" id="CHEBI:29950"/>
        <dbReference type="ChEBI" id="CHEBI:50058"/>
        <dbReference type="ChEBI" id="CHEBI:57540"/>
        <dbReference type="ChEBI" id="CHEBI:57945"/>
        <dbReference type="EC" id="1.8.1.8"/>
    </reaction>
</comment>
<keyword evidence="15 18" id="KW-0676">Redox-active center</keyword>
<keyword evidence="5 18" id="KW-0997">Cell inner membrane</keyword>
<evidence type="ECO:0000256" key="10">
    <source>
        <dbReference type="ARBA" id="ARBA00022989"/>
    </source>
</evidence>
<evidence type="ECO:0000256" key="9">
    <source>
        <dbReference type="ARBA" id="ARBA00022982"/>
    </source>
</evidence>
<evidence type="ECO:0000256" key="8">
    <source>
        <dbReference type="ARBA" id="ARBA00022748"/>
    </source>
</evidence>
<dbReference type="EC" id="1.8.1.8" evidence="18"/>
<dbReference type="PANTHER" id="PTHR32234">
    <property type="entry name" value="THIOL:DISULFIDE INTERCHANGE PROTEIN DSBD"/>
    <property type="match status" value="1"/>
</dbReference>